<evidence type="ECO:0000256" key="1">
    <source>
        <dbReference type="SAM" id="MobiDB-lite"/>
    </source>
</evidence>
<name>A0ABU6VEE0_9FABA</name>
<feature type="region of interest" description="Disordered" evidence="1">
    <location>
        <begin position="163"/>
        <end position="205"/>
    </location>
</feature>
<evidence type="ECO:0000313" key="4">
    <source>
        <dbReference type="Proteomes" id="UP001341840"/>
    </source>
</evidence>
<gene>
    <name evidence="3" type="ORF">PIB30_044633</name>
</gene>
<feature type="compositionally biased region" description="Basic and acidic residues" evidence="1">
    <location>
        <begin position="163"/>
        <end position="186"/>
    </location>
</feature>
<keyword evidence="2" id="KW-0732">Signal</keyword>
<sequence>MASFSYVVLFAFFLLSSHLFARQLPNEKRFSISNKPQWTIPLTPTKIEKDHSTSPSIGYYSRDSNLDSNPILPMLFFSKKKKPREQPKTNASPKTPPHQHKPPDQNTKTNHEQNSHDHEQVQLPHPQHPYYPPNPYNDPPNYYERPGPFVSNLFPIGPIIEPFIRKPNQEDPESKNTDPESKKDPPSEDEEGEDSMDNTAHLTGYYHPLGFENFGEPTLLF</sequence>
<feature type="compositionally biased region" description="Pro residues" evidence="1">
    <location>
        <begin position="126"/>
        <end position="138"/>
    </location>
</feature>
<evidence type="ECO:0000313" key="3">
    <source>
        <dbReference type="EMBL" id="MED6171847.1"/>
    </source>
</evidence>
<feature type="region of interest" description="Disordered" evidence="1">
    <location>
        <begin position="78"/>
        <end position="144"/>
    </location>
</feature>
<evidence type="ECO:0000256" key="2">
    <source>
        <dbReference type="SAM" id="SignalP"/>
    </source>
</evidence>
<feature type="compositionally biased region" description="Basic and acidic residues" evidence="1">
    <location>
        <begin position="109"/>
        <end position="120"/>
    </location>
</feature>
<dbReference type="EMBL" id="JASCZI010151302">
    <property type="protein sequence ID" value="MED6171847.1"/>
    <property type="molecule type" value="Genomic_DNA"/>
</dbReference>
<reference evidence="3 4" key="1">
    <citation type="journal article" date="2023" name="Plants (Basel)">
        <title>Bridging the Gap: Combining Genomics and Transcriptomics Approaches to Understand Stylosanthes scabra, an Orphan Legume from the Brazilian Caatinga.</title>
        <authorList>
            <person name="Ferreira-Neto J.R.C."/>
            <person name="da Silva M.D."/>
            <person name="Binneck E."/>
            <person name="de Melo N.F."/>
            <person name="da Silva R.H."/>
            <person name="de Melo A.L.T.M."/>
            <person name="Pandolfi V."/>
            <person name="Bustamante F.O."/>
            <person name="Brasileiro-Vidal A.C."/>
            <person name="Benko-Iseppon A.M."/>
        </authorList>
    </citation>
    <scope>NUCLEOTIDE SEQUENCE [LARGE SCALE GENOMIC DNA]</scope>
    <source>
        <tissue evidence="3">Leaves</tissue>
    </source>
</reference>
<proteinExistence type="predicted"/>
<protein>
    <submittedName>
        <fullName evidence="3">Uncharacterized protein</fullName>
    </submittedName>
</protein>
<accession>A0ABU6VEE0</accession>
<feature type="signal peptide" evidence="2">
    <location>
        <begin position="1"/>
        <end position="21"/>
    </location>
</feature>
<keyword evidence="4" id="KW-1185">Reference proteome</keyword>
<comment type="caution">
    <text evidence="3">The sequence shown here is derived from an EMBL/GenBank/DDBJ whole genome shotgun (WGS) entry which is preliminary data.</text>
</comment>
<feature type="chain" id="PRO_5047102459" evidence="2">
    <location>
        <begin position="22"/>
        <end position="221"/>
    </location>
</feature>
<dbReference type="Proteomes" id="UP001341840">
    <property type="component" value="Unassembled WGS sequence"/>
</dbReference>
<organism evidence="3 4">
    <name type="scientific">Stylosanthes scabra</name>
    <dbReference type="NCBI Taxonomy" id="79078"/>
    <lineage>
        <taxon>Eukaryota</taxon>
        <taxon>Viridiplantae</taxon>
        <taxon>Streptophyta</taxon>
        <taxon>Embryophyta</taxon>
        <taxon>Tracheophyta</taxon>
        <taxon>Spermatophyta</taxon>
        <taxon>Magnoliopsida</taxon>
        <taxon>eudicotyledons</taxon>
        <taxon>Gunneridae</taxon>
        <taxon>Pentapetalae</taxon>
        <taxon>rosids</taxon>
        <taxon>fabids</taxon>
        <taxon>Fabales</taxon>
        <taxon>Fabaceae</taxon>
        <taxon>Papilionoideae</taxon>
        <taxon>50 kb inversion clade</taxon>
        <taxon>dalbergioids sensu lato</taxon>
        <taxon>Dalbergieae</taxon>
        <taxon>Pterocarpus clade</taxon>
        <taxon>Stylosanthes</taxon>
    </lineage>
</organism>
<feature type="compositionally biased region" description="Acidic residues" evidence="1">
    <location>
        <begin position="187"/>
        <end position="196"/>
    </location>
</feature>
<feature type="region of interest" description="Disordered" evidence="1">
    <location>
        <begin position="43"/>
        <end position="63"/>
    </location>
</feature>